<feature type="region of interest" description="Disordered" evidence="6">
    <location>
        <begin position="1"/>
        <end position="872"/>
    </location>
</feature>
<feature type="compositionally biased region" description="Low complexity" evidence="6">
    <location>
        <begin position="140"/>
        <end position="153"/>
    </location>
</feature>
<feature type="compositionally biased region" description="Polar residues" evidence="6">
    <location>
        <begin position="672"/>
        <end position="704"/>
    </location>
</feature>
<evidence type="ECO:0000313" key="9">
    <source>
        <dbReference type="Proteomes" id="UP000184267"/>
    </source>
</evidence>
<dbReference type="STRING" id="154538.A0A1M2VIT1"/>
<dbReference type="Proteomes" id="UP000184267">
    <property type="component" value="Unassembled WGS sequence"/>
</dbReference>
<proteinExistence type="predicted"/>
<dbReference type="PANTHER" id="PTHR24207:SF2">
    <property type="entry name" value="ZYX102 PROTEIN"/>
    <property type="match status" value="1"/>
</dbReference>
<dbReference type="GO" id="GO:0030695">
    <property type="term" value="F:GTPase regulator activity"/>
    <property type="evidence" value="ECO:0007669"/>
    <property type="project" value="UniProtKB-ARBA"/>
</dbReference>
<feature type="compositionally biased region" description="Polar residues" evidence="6">
    <location>
        <begin position="547"/>
        <end position="567"/>
    </location>
</feature>
<reference evidence="8 9" key="1">
    <citation type="submission" date="2016-10" db="EMBL/GenBank/DDBJ databases">
        <title>Genome sequence of the basidiomycete white-rot fungus Trametes pubescens.</title>
        <authorList>
            <person name="Makela M.R."/>
            <person name="Granchi Z."/>
            <person name="Peng M."/>
            <person name="De Vries R.P."/>
            <person name="Grigoriev I."/>
            <person name="Riley R."/>
            <person name="Hilden K."/>
        </authorList>
    </citation>
    <scope>NUCLEOTIDE SEQUENCE [LARGE SCALE GENOMIC DNA]</scope>
    <source>
        <strain evidence="8 9">FBCC735</strain>
    </source>
</reference>
<organism evidence="8 9">
    <name type="scientific">Trametes pubescens</name>
    <name type="common">White-rot fungus</name>
    <dbReference type="NCBI Taxonomy" id="154538"/>
    <lineage>
        <taxon>Eukaryota</taxon>
        <taxon>Fungi</taxon>
        <taxon>Dikarya</taxon>
        <taxon>Basidiomycota</taxon>
        <taxon>Agaricomycotina</taxon>
        <taxon>Agaricomycetes</taxon>
        <taxon>Polyporales</taxon>
        <taxon>Polyporaceae</taxon>
        <taxon>Trametes</taxon>
    </lineage>
</organism>
<dbReference type="GO" id="GO:0046872">
    <property type="term" value="F:metal ion binding"/>
    <property type="evidence" value="ECO:0007669"/>
    <property type="project" value="UniProtKB-KW"/>
</dbReference>
<keyword evidence="3 5" id="KW-0862">Zinc</keyword>
<dbReference type="OrthoDB" id="15567at2759"/>
<dbReference type="EMBL" id="MNAD01001172">
    <property type="protein sequence ID" value="OJT07497.1"/>
    <property type="molecule type" value="Genomic_DNA"/>
</dbReference>
<evidence type="ECO:0000259" key="7">
    <source>
        <dbReference type="PROSITE" id="PS50023"/>
    </source>
</evidence>
<keyword evidence="9" id="KW-1185">Reference proteome</keyword>
<feature type="compositionally biased region" description="Polar residues" evidence="6">
    <location>
        <begin position="226"/>
        <end position="246"/>
    </location>
</feature>
<dbReference type="Pfam" id="PF00412">
    <property type="entry name" value="LIM"/>
    <property type="match status" value="2"/>
</dbReference>
<feature type="compositionally biased region" description="Polar residues" evidence="6">
    <location>
        <begin position="406"/>
        <end position="425"/>
    </location>
</feature>
<accession>A0A1M2VIT1</accession>
<evidence type="ECO:0000256" key="6">
    <source>
        <dbReference type="SAM" id="MobiDB-lite"/>
    </source>
</evidence>
<feature type="domain" description="LIM zinc-binding" evidence="7">
    <location>
        <begin position="882"/>
        <end position="941"/>
    </location>
</feature>
<feature type="compositionally biased region" description="Polar residues" evidence="6">
    <location>
        <begin position="311"/>
        <end position="327"/>
    </location>
</feature>
<evidence type="ECO:0000256" key="3">
    <source>
        <dbReference type="ARBA" id="ARBA00022833"/>
    </source>
</evidence>
<feature type="compositionally biased region" description="Low complexity" evidence="6">
    <location>
        <begin position="507"/>
        <end position="522"/>
    </location>
</feature>
<gene>
    <name evidence="8" type="ORF">TRAPUB_1682</name>
</gene>
<dbReference type="SMART" id="SM00132">
    <property type="entry name" value="LIM"/>
    <property type="match status" value="3"/>
</dbReference>
<keyword evidence="4 5" id="KW-0440">LIM domain</keyword>
<dbReference type="PANTHER" id="PTHR24207">
    <property type="entry name" value="ZYX102 PROTEIN"/>
    <property type="match status" value="1"/>
</dbReference>
<feature type="compositionally biased region" description="Low complexity" evidence="6">
    <location>
        <begin position="480"/>
        <end position="491"/>
    </location>
</feature>
<dbReference type="PROSITE" id="PS00478">
    <property type="entry name" value="LIM_DOMAIN_1"/>
    <property type="match status" value="1"/>
</dbReference>
<evidence type="ECO:0000256" key="5">
    <source>
        <dbReference type="PROSITE-ProRule" id="PRU00125"/>
    </source>
</evidence>
<feature type="compositionally biased region" description="Polar residues" evidence="6">
    <location>
        <begin position="753"/>
        <end position="769"/>
    </location>
</feature>
<feature type="compositionally biased region" description="Pro residues" evidence="6">
    <location>
        <begin position="528"/>
        <end position="543"/>
    </location>
</feature>
<keyword evidence="2" id="KW-0677">Repeat</keyword>
<dbReference type="CDD" id="cd08368">
    <property type="entry name" value="LIM"/>
    <property type="match status" value="3"/>
</dbReference>
<keyword evidence="1 5" id="KW-0479">Metal-binding</keyword>
<feature type="compositionally biased region" description="Low complexity" evidence="6">
    <location>
        <begin position="252"/>
        <end position="270"/>
    </location>
</feature>
<feature type="compositionally biased region" description="Low complexity" evidence="6">
    <location>
        <begin position="595"/>
        <end position="620"/>
    </location>
</feature>
<dbReference type="InterPro" id="IPR001781">
    <property type="entry name" value="Znf_LIM"/>
</dbReference>
<protein>
    <submittedName>
        <fullName evidence="8">Paxillin</fullName>
    </submittedName>
</protein>
<dbReference type="AlphaFoldDB" id="A0A1M2VIT1"/>
<dbReference type="Gene3D" id="2.10.110.10">
    <property type="entry name" value="Cysteine Rich Protein"/>
    <property type="match status" value="3"/>
</dbReference>
<feature type="compositionally biased region" description="Pro residues" evidence="6">
    <location>
        <begin position="37"/>
        <end position="58"/>
    </location>
</feature>
<feature type="compositionally biased region" description="Polar residues" evidence="6">
    <location>
        <begin position="465"/>
        <end position="474"/>
    </location>
</feature>
<feature type="compositionally biased region" description="Basic and acidic residues" evidence="6">
    <location>
        <begin position="853"/>
        <end position="866"/>
    </location>
</feature>
<feature type="compositionally biased region" description="Pro residues" evidence="6">
    <location>
        <begin position="348"/>
        <end position="363"/>
    </location>
</feature>
<evidence type="ECO:0000313" key="8">
    <source>
        <dbReference type="EMBL" id="OJT07497.1"/>
    </source>
</evidence>
<name>A0A1M2VIT1_TRAPU</name>
<evidence type="ECO:0000256" key="4">
    <source>
        <dbReference type="ARBA" id="ARBA00023038"/>
    </source>
</evidence>
<dbReference type="SUPFAM" id="SSF57716">
    <property type="entry name" value="Glucocorticoid receptor-like (DNA-binding domain)"/>
    <property type="match status" value="4"/>
</dbReference>
<sequence>MNSSPLPPSPVGPPSHQFGQQYRPVGPPSNQFSQQYKPPPSPQPHPARTPSNPYPSPVSPQSSQMGAPQSARRPLPDPRGLPPAPQSAGLVAVPPRPPTSPQPAYATHRPTQSVPSVFPSHPQPNASSNAHANIPQGQDPSPTSSAFSTTSTSPPRPLPLPRSTGNFDLSSVQQTQALPQSPPKRALPAPLPAPTRETNIRSPEPILASPGQKFVPLWKRTLPQPGASQSRALPATSATENRQQGTVERRSTVSTSRPLPSPSTNNTTTVGLPRDSYARVGTLPPHLQLPNLPPTPQAPAEQPSNPVPAPTQRQPAVLPNTSSSPPSSRFALRERSRTLPLAAAAPNYPLPPKPSQPPPPPSPRNVTDRPLSQSPPSSDDEELTNALLERHPRSPSPQFGIRDLPRNSQPHQTAAVRPSNTNGEGSTRIRRELPSPVPAPQNQVPSPPQSGNAETSLAFRMASVSLESTPSTPSFRPGHSHSNSLSNTNSTRPMPQPPANAPSGRDQQLQQQQQQQSQPQPLRNVWPPALPPLPRAPASPQPVTPSGFAQTQPRSRPLPSRSNTATGNLPPFAQPRSPRKADLDLSLDDAPPPSLRRSPALPSSRPPSGFGSSQPQQMSGRAGTAPAGAPLRREPSQAASVFSLSSFPQPPTHVEVKPQSPTKHGFRPPSPAKSSFGSASPTKSGFGASSSTPSGFGAASSNFGQGPPTPSKSSFAPQSPQKSSFGPPPPTKQDTRTSSPTKPQFNVRAPSPTKYNPPTFTSPERSQPSPRIPKISFPANPDGDSDEDDAHGGPVINVSGPGESRSGGAPSLPRISFGDDDDDNGIPSINIGGVDDGPSIPQISLPGEPSSSNRDRRDRPQTRKVQETISNPRLEAAKRNGLVCGGCGGAIIGRIVSAMDMRWHPGCFRCCVCDELLENLSSFAHDGRPYCHLDYHEQFAPRCYHCQTAIVDERFITLDDPELGKRTYHEQHFFCAECGDPFLPPADPGAPSRTFAGDGEFAADDDVGFTVYRGHPYCETCHVRLRMPKCKKCKKSIRDGMQAVEALGGKWCWECFTCASCNKPFEDPAFFQRDGNPFCERCFSIMIRNEI</sequence>
<feature type="compositionally biased region" description="Polar residues" evidence="6">
    <location>
        <begin position="711"/>
        <end position="724"/>
    </location>
</feature>
<feature type="domain" description="LIM zinc-binding" evidence="7">
    <location>
        <begin position="1028"/>
        <end position="1089"/>
    </location>
</feature>
<evidence type="ECO:0000256" key="1">
    <source>
        <dbReference type="ARBA" id="ARBA00022723"/>
    </source>
</evidence>
<evidence type="ECO:0000256" key="2">
    <source>
        <dbReference type="ARBA" id="ARBA00022737"/>
    </source>
</evidence>
<dbReference type="OMA" id="AFETHGH"/>
<dbReference type="PROSITE" id="PS50023">
    <property type="entry name" value="LIM_DOMAIN_2"/>
    <property type="match status" value="2"/>
</dbReference>
<feature type="compositionally biased region" description="Polar residues" evidence="6">
    <location>
        <begin position="123"/>
        <end position="139"/>
    </location>
</feature>
<feature type="compositionally biased region" description="Polar residues" evidence="6">
    <location>
        <begin position="440"/>
        <end position="455"/>
    </location>
</feature>
<feature type="compositionally biased region" description="Polar residues" evidence="6">
    <location>
        <begin position="637"/>
        <end position="647"/>
    </location>
</feature>
<comment type="caution">
    <text evidence="8">The sequence shown here is derived from an EMBL/GenBank/DDBJ whole genome shotgun (WGS) entry which is preliminary data.</text>
</comment>
<feature type="compositionally biased region" description="Polar residues" evidence="6">
    <location>
        <begin position="165"/>
        <end position="179"/>
    </location>
</feature>
<feature type="compositionally biased region" description="Pro residues" evidence="6">
    <location>
        <begin position="1"/>
        <end position="13"/>
    </location>
</feature>